<keyword evidence="2" id="KW-1185">Reference proteome</keyword>
<proteinExistence type="predicted"/>
<evidence type="ECO:0000313" key="1">
    <source>
        <dbReference type="EMBL" id="MCC2150488.1"/>
    </source>
</evidence>
<dbReference type="EMBL" id="JAJEQE010000089">
    <property type="protein sequence ID" value="MCC2150488.1"/>
    <property type="molecule type" value="Genomic_DNA"/>
</dbReference>
<accession>A0ABS8EZ54</accession>
<organism evidence="1 2">
    <name type="scientific">Hominisplanchenecus faecis</name>
    <dbReference type="NCBI Taxonomy" id="2885351"/>
    <lineage>
        <taxon>Bacteria</taxon>
        <taxon>Bacillati</taxon>
        <taxon>Bacillota</taxon>
        <taxon>Clostridia</taxon>
        <taxon>Lachnospirales</taxon>
        <taxon>Lachnospiraceae</taxon>
        <taxon>Hominisplanchenecus</taxon>
    </lineage>
</organism>
<gene>
    <name evidence="1" type="ORF">LKD42_14770</name>
</gene>
<name>A0ABS8EZ54_9FIRM</name>
<dbReference type="RefSeq" id="WP_173866145.1">
    <property type="nucleotide sequence ID" value="NZ_JAJEQE010000089.1"/>
</dbReference>
<reference evidence="1 2" key="1">
    <citation type="submission" date="2021-10" db="EMBL/GenBank/DDBJ databases">
        <title>Anaerobic single-cell dispensing facilitates the cultivation of human gut bacteria.</title>
        <authorList>
            <person name="Afrizal A."/>
        </authorList>
    </citation>
    <scope>NUCLEOTIDE SEQUENCE [LARGE SCALE GENOMIC DNA]</scope>
    <source>
        <strain evidence="1 2">CLA-AA-H246</strain>
    </source>
</reference>
<protein>
    <recommendedName>
        <fullName evidence="3">Transposase</fullName>
    </recommendedName>
</protein>
<sequence length="68" mass="7751">MTNEFSENLSLNDVKARYDAQCKRVLSQKELHMSDQLGKEMHLMCNLSDLVEEHGIQQGMKRGVQSGI</sequence>
<evidence type="ECO:0008006" key="3">
    <source>
        <dbReference type="Google" id="ProtNLM"/>
    </source>
</evidence>
<evidence type="ECO:0000313" key="2">
    <source>
        <dbReference type="Proteomes" id="UP001299235"/>
    </source>
</evidence>
<dbReference type="Proteomes" id="UP001299235">
    <property type="component" value="Unassembled WGS sequence"/>
</dbReference>
<comment type="caution">
    <text evidence="1">The sequence shown here is derived from an EMBL/GenBank/DDBJ whole genome shotgun (WGS) entry which is preliminary data.</text>
</comment>